<evidence type="ECO:0000256" key="6">
    <source>
        <dbReference type="ARBA" id="ARBA00022946"/>
    </source>
</evidence>
<dbReference type="InterPro" id="IPR023753">
    <property type="entry name" value="FAD/NAD-binding_dom"/>
</dbReference>
<comment type="function">
    <text evidence="12">Catalyzes the oxidation of hydrogen sulfide with the help of a quinone, such as ubiquinone-10, giving rise to thiosulfate and ultimately to sulfane (molecular sulfur) atoms. Requires an additional electron acceptor; can use sulfite, sulfide or cyanide (in vitro). It is believed the in vivo electron acceptor is glutathione.</text>
</comment>
<comment type="catalytic activity">
    <reaction evidence="11">
        <text>a quinone + hydrogen sulfide + glutathione + H(+) = S-sulfanylglutathione + a quinol</text>
        <dbReference type="Rhea" id="RHEA:55156"/>
        <dbReference type="ChEBI" id="CHEBI:15378"/>
        <dbReference type="ChEBI" id="CHEBI:24646"/>
        <dbReference type="ChEBI" id="CHEBI:29919"/>
        <dbReference type="ChEBI" id="CHEBI:57925"/>
        <dbReference type="ChEBI" id="CHEBI:58905"/>
        <dbReference type="ChEBI" id="CHEBI:132124"/>
        <dbReference type="EC" id="1.8.5.8"/>
    </reaction>
    <physiologicalReaction direction="left-to-right" evidence="11">
        <dbReference type="Rhea" id="RHEA:55157"/>
    </physiologicalReaction>
</comment>
<dbReference type="GO" id="GO:0005739">
    <property type="term" value="C:mitochondrion"/>
    <property type="evidence" value="ECO:0007669"/>
    <property type="project" value="UniProtKB-SubCell"/>
</dbReference>
<dbReference type="Gene3D" id="3.50.50.60">
    <property type="entry name" value="FAD/NAD(P)-binding domain"/>
    <property type="match status" value="2"/>
</dbReference>
<dbReference type="GeneID" id="116300014"/>
<evidence type="ECO:0000259" key="17">
    <source>
        <dbReference type="Pfam" id="PF07992"/>
    </source>
</evidence>
<dbReference type="OrthoDB" id="5376590at2759"/>
<evidence type="ECO:0000313" key="18">
    <source>
        <dbReference type="Proteomes" id="UP000515163"/>
    </source>
</evidence>
<dbReference type="InterPro" id="IPR036188">
    <property type="entry name" value="FAD/NAD-bd_sf"/>
</dbReference>
<sequence>MFGKRLFFLAAKNRSLSTSTVSHARLSYQFVIVGGGAGGLSIASSLCRKFGKNSTAIVEPSEFHYFQPKWTLVGGGIKEFHESQARTRDVMPKLTSWYKTGASEFKPDDNLVICEDGTELSYEYLIIAVGLQNRFDLVKGLPEALHTPGVGSNFAPGTVVDTWKSIKNFKGGNAIFTLPNTRIKCPGAPQEIMYIAEEQFRKMGIRHKSTVMFNSALDKIFGVEKYAKLLKRIIKNRDIKLNFLQNLVEVNAETRKAIFEILDGADPENKKYETYKYDLLHVTPPMSGPACLDGSPISDKDGYVDADQVTLQHKIYRNIFGVGDCTNVPTGKTAAAVGVQCNTLKKNLLSLMKGKPLAEKYDGYYTSCPLVTGYGKLILAEYGYTCKPLETFPFDQGKERMSMYFLKQEILPQVYWHGLIKGLWPGACVARKAFHLGLK</sequence>
<evidence type="ECO:0000313" key="19">
    <source>
        <dbReference type="RefSeq" id="XP_031564633.1"/>
    </source>
</evidence>
<dbReference type="KEGG" id="aten:116300014"/>
<reference evidence="19" key="1">
    <citation type="submission" date="2025-08" db="UniProtKB">
        <authorList>
            <consortium name="RefSeq"/>
        </authorList>
    </citation>
    <scope>IDENTIFICATION</scope>
    <source>
        <tissue evidence="19">Tentacle</tissue>
    </source>
</reference>
<dbReference type="SUPFAM" id="SSF51905">
    <property type="entry name" value="FAD/NAD(P)-binding domain"/>
    <property type="match status" value="2"/>
</dbReference>
<evidence type="ECO:0000256" key="3">
    <source>
        <dbReference type="ARBA" id="ARBA00022630"/>
    </source>
</evidence>
<protein>
    <recommendedName>
        <fullName evidence="15">Sulfide:quinone oxidoreductase, mitochondrial</fullName>
        <ecNumber evidence="14">1.8.5.8</ecNumber>
    </recommendedName>
    <alternativeName>
        <fullName evidence="16">Sulfide quinone oxidoreductase</fullName>
    </alternativeName>
</protein>
<keyword evidence="3" id="KW-0285">Flavoprotein</keyword>
<dbReference type="AlphaFoldDB" id="A0A6P8I986"/>
<dbReference type="GO" id="GO:0070224">
    <property type="term" value="F:sulfide:quinone oxidoreductase activity"/>
    <property type="evidence" value="ECO:0007669"/>
    <property type="project" value="TreeGrafter"/>
</dbReference>
<evidence type="ECO:0000256" key="15">
    <source>
        <dbReference type="ARBA" id="ARBA00070160"/>
    </source>
</evidence>
<comment type="subcellular location">
    <subcellularLocation>
        <location evidence="2">Mitochondrion</location>
    </subcellularLocation>
</comment>
<dbReference type="FunFam" id="3.50.50.60:FF:000034">
    <property type="entry name" value="sulfide:quinone oxidoreductase, mitochondrial"/>
    <property type="match status" value="1"/>
</dbReference>
<comment type="similarity">
    <text evidence="13">Belongs to the SQRD family.</text>
</comment>
<proteinExistence type="inferred from homology"/>
<feature type="domain" description="FAD/NAD(P)-binding" evidence="17">
    <location>
        <begin position="28"/>
        <end position="141"/>
    </location>
</feature>
<dbReference type="InterPro" id="IPR015904">
    <property type="entry name" value="Sulphide_quinone_reductase"/>
</dbReference>
<accession>A0A6P8I986</accession>
<comment type="cofactor">
    <cofactor evidence="1">
        <name>FAD</name>
        <dbReference type="ChEBI" id="CHEBI:57692"/>
    </cofactor>
</comment>
<evidence type="ECO:0000256" key="11">
    <source>
        <dbReference type="ARBA" id="ARBA00052986"/>
    </source>
</evidence>
<comment type="catalytic activity">
    <reaction evidence="10">
        <text>ubiquinone-10 + hydrogen sulfide + glutathione + H(+) = S-sulfanylglutathione + ubiquinol-10</text>
        <dbReference type="Rhea" id="RHEA:62608"/>
        <dbReference type="ChEBI" id="CHEBI:15378"/>
        <dbReference type="ChEBI" id="CHEBI:29919"/>
        <dbReference type="ChEBI" id="CHEBI:46245"/>
        <dbReference type="ChEBI" id="CHEBI:57925"/>
        <dbReference type="ChEBI" id="CHEBI:58905"/>
        <dbReference type="ChEBI" id="CHEBI:64183"/>
    </reaction>
    <physiologicalReaction direction="left-to-right" evidence="10">
        <dbReference type="Rhea" id="RHEA:62609"/>
    </physiologicalReaction>
</comment>
<evidence type="ECO:0000256" key="1">
    <source>
        <dbReference type="ARBA" id="ARBA00001974"/>
    </source>
</evidence>
<dbReference type="PANTHER" id="PTHR10632">
    <property type="entry name" value="SULFIDE:QUINONE OXIDOREDUCTASE"/>
    <property type="match status" value="1"/>
</dbReference>
<evidence type="ECO:0000256" key="16">
    <source>
        <dbReference type="ARBA" id="ARBA00082958"/>
    </source>
</evidence>
<dbReference type="RefSeq" id="XP_031564633.1">
    <property type="nucleotide sequence ID" value="XM_031708773.1"/>
</dbReference>
<evidence type="ECO:0000256" key="4">
    <source>
        <dbReference type="ARBA" id="ARBA00022719"/>
    </source>
</evidence>
<evidence type="ECO:0000256" key="5">
    <source>
        <dbReference type="ARBA" id="ARBA00022827"/>
    </source>
</evidence>
<dbReference type="GO" id="GO:0048038">
    <property type="term" value="F:quinone binding"/>
    <property type="evidence" value="ECO:0007669"/>
    <property type="project" value="UniProtKB-KW"/>
</dbReference>
<keyword evidence="18" id="KW-1185">Reference proteome</keyword>
<evidence type="ECO:0000256" key="2">
    <source>
        <dbReference type="ARBA" id="ARBA00004173"/>
    </source>
</evidence>
<dbReference type="FunCoup" id="A0A6P8I986">
    <property type="interactions" value="473"/>
</dbReference>
<evidence type="ECO:0000256" key="7">
    <source>
        <dbReference type="ARBA" id="ARBA00023002"/>
    </source>
</evidence>
<evidence type="ECO:0000256" key="9">
    <source>
        <dbReference type="ARBA" id="ARBA00051038"/>
    </source>
</evidence>
<dbReference type="InParanoid" id="A0A6P8I986"/>
<dbReference type="Pfam" id="PF07992">
    <property type="entry name" value="Pyr_redox_2"/>
    <property type="match status" value="1"/>
</dbReference>
<dbReference type="Proteomes" id="UP000515163">
    <property type="component" value="Unplaced"/>
</dbReference>
<evidence type="ECO:0000256" key="12">
    <source>
        <dbReference type="ARBA" id="ARBA00059167"/>
    </source>
</evidence>
<evidence type="ECO:0000256" key="13">
    <source>
        <dbReference type="ARBA" id="ARBA00060891"/>
    </source>
</evidence>
<dbReference type="GO" id="GO:0070221">
    <property type="term" value="P:sulfide oxidation, using sulfide:quinone oxidoreductase"/>
    <property type="evidence" value="ECO:0007669"/>
    <property type="project" value="TreeGrafter"/>
</dbReference>
<keyword evidence="8" id="KW-0496">Mitochondrion</keyword>
<dbReference type="GO" id="GO:0071949">
    <property type="term" value="F:FAD binding"/>
    <property type="evidence" value="ECO:0007669"/>
    <property type="project" value="TreeGrafter"/>
</dbReference>
<dbReference type="EC" id="1.8.5.8" evidence="14"/>
<keyword evidence="7" id="KW-0560">Oxidoreductase</keyword>
<evidence type="ECO:0000256" key="8">
    <source>
        <dbReference type="ARBA" id="ARBA00023128"/>
    </source>
</evidence>
<keyword evidence="4" id="KW-0874">Quinone</keyword>
<dbReference type="PANTHER" id="PTHR10632:SF2">
    <property type="entry name" value="SULFIDE:QUINONE OXIDOREDUCTASE, MITOCHONDRIAL"/>
    <property type="match status" value="1"/>
</dbReference>
<keyword evidence="6" id="KW-0809">Transit peptide</keyword>
<dbReference type="GO" id="GO:0106436">
    <property type="term" value="F:glutathione-dependent sulfide quinone oxidoreductase activity"/>
    <property type="evidence" value="ECO:0007669"/>
    <property type="project" value="UniProtKB-EC"/>
</dbReference>
<evidence type="ECO:0000256" key="14">
    <source>
        <dbReference type="ARBA" id="ARBA00066447"/>
    </source>
</evidence>
<keyword evidence="5" id="KW-0274">FAD</keyword>
<gene>
    <name evidence="19" type="primary">LOC116300014</name>
</gene>
<comment type="catalytic activity">
    <reaction evidence="9">
        <text>ubiquinone-10 + hydrogen sulfide + sulfite + 2 H(+) = ubiquinol-10 + thiosulfate</text>
        <dbReference type="Rhea" id="RHEA:38359"/>
        <dbReference type="ChEBI" id="CHEBI:15378"/>
        <dbReference type="ChEBI" id="CHEBI:17359"/>
        <dbReference type="ChEBI" id="CHEBI:29919"/>
        <dbReference type="ChEBI" id="CHEBI:33542"/>
        <dbReference type="ChEBI" id="CHEBI:46245"/>
        <dbReference type="ChEBI" id="CHEBI:64183"/>
    </reaction>
    <physiologicalReaction direction="left-to-right" evidence="9">
        <dbReference type="Rhea" id="RHEA:38360"/>
    </physiologicalReaction>
</comment>
<evidence type="ECO:0000256" key="10">
    <source>
        <dbReference type="ARBA" id="ARBA00052810"/>
    </source>
</evidence>
<organism evidence="18 19">
    <name type="scientific">Actinia tenebrosa</name>
    <name type="common">Australian red waratah sea anemone</name>
    <dbReference type="NCBI Taxonomy" id="6105"/>
    <lineage>
        <taxon>Eukaryota</taxon>
        <taxon>Metazoa</taxon>
        <taxon>Cnidaria</taxon>
        <taxon>Anthozoa</taxon>
        <taxon>Hexacorallia</taxon>
        <taxon>Actiniaria</taxon>
        <taxon>Actiniidae</taxon>
        <taxon>Actinia</taxon>
    </lineage>
</organism>
<name>A0A6P8I986_ACTTE</name>